<evidence type="ECO:0000313" key="5">
    <source>
        <dbReference type="EMBL" id="SFP11151.1"/>
    </source>
</evidence>
<keyword evidence="3" id="KW-0460">Magnesium</keyword>
<gene>
    <name evidence="5" type="ORF">SAMN03084138_01333</name>
</gene>
<dbReference type="AlphaFoldDB" id="A0A1I5MQG3"/>
<sequence>MDVNVKAVLFDLDGTLLDTAPDMANAANCVMADYGLSPLNERQIKANTSYGARGLLRAGFGNQIEGKDLDALRQSFLHHYANNICTTTQLYAGVVTLLDGLEAMKVPWGIVTNKPGFLTEMLLPYFPRLLSTGTLVCADTLSKAKPHPEPLLHAAMELGIDNQACLYIGDIEGDIIAANAANMISAVAAWGYIGSEHKPLEWDSDLVFNKPEEILSLF</sequence>
<dbReference type="EMBL" id="FOWR01000008">
    <property type="protein sequence ID" value="SFP11151.1"/>
    <property type="molecule type" value="Genomic_DNA"/>
</dbReference>
<evidence type="ECO:0000256" key="1">
    <source>
        <dbReference type="ARBA" id="ARBA00022723"/>
    </source>
</evidence>
<dbReference type="SFLD" id="SFLDG01129">
    <property type="entry name" value="C1.5:_HAD__Beta-PGM__Phosphata"/>
    <property type="match status" value="1"/>
</dbReference>
<dbReference type="SUPFAM" id="SSF56784">
    <property type="entry name" value="HAD-like"/>
    <property type="match status" value="1"/>
</dbReference>
<proteinExistence type="predicted"/>
<evidence type="ECO:0000313" key="6">
    <source>
        <dbReference type="Proteomes" id="UP000182692"/>
    </source>
</evidence>
<keyword evidence="4" id="KW-0119">Carbohydrate metabolism</keyword>
<dbReference type="InterPro" id="IPR023198">
    <property type="entry name" value="PGP-like_dom2"/>
</dbReference>
<dbReference type="PANTHER" id="PTHR43434:SF23">
    <property type="entry name" value="PHOSPHOGLYCOLATE PHOSPHATASE"/>
    <property type="match status" value="1"/>
</dbReference>
<dbReference type="GeneID" id="35872056"/>
<dbReference type="GO" id="GO:0006281">
    <property type="term" value="P:DNA repair"/>
    <property type="evidence" value="ECO:0007669"/>
    <property type="project" value="TreeGrafter"/>
</dbReference>
<keyword evidence="2" id="KW-0378">Hydrolase</keyword>
<name>A0A1I5MQG3_9GAMM</name>
<dbReference type="GO" id="GO:0046872">
    <property type="term" value="F:metal ion binding"/>
    <property type="evidence" value="ECO:0007669"/>
    <property type="project" value="UniProtKB-KW"/>
</dbReference>
<evidence type="ECO:0000256" key="3">
    <source>
        <dbReference type="ARBA" id="ARBA00022842"/>
    </source>
</evidence>
<dbReference type="OrthoDB" id="9776368at2"/>
<dbReference type="Gene3D" id="1.10.150.240">
    <property type="entry name" value="Putative phosphatase, domain 2"/>
    <property type="match status" value="1"/>
</dbReference>
<dbReference type="GO" id="GO:0005829">
    <property type="term" value="C:cytosol"/>
    <property type="evidence" value="ECO:0007669"/>
    <property type="project" value="TreeGrafter"/>
</dbReference>
<dbReference type="RefSeq" id="WP_017015948.1">
    <property type="nucleotide sequence ID" value="NZ_FOWR01000008.1"/>
</dbReference>
<reference evidence="5 6" key="1">
    <citation type="submission" date="2016-10" db="EMBL/GenBank/DDBJ databases">
        <authorList>
            <person name="de Groot N.N."/>
        </authorList>
    </citation>
    <scope>NUCLEOTIDE SEQUENCE [LARGE SCALE GENOMIC DNA]</scope>
    <source>
        <strain evidence="5 6">DSM 15893</strain>
    </source>
</reference>
<evidence type="ECO:0000256" key="2">
    <source>
        <dbReference type="ARBA" id="ARBA00022801"/>
    </source>
</evidence>
<accession>A0A1I5MQG3</accession>
<organism evidence="5 6">
    <name type="scientific">Enterovibrio norvegicus DSM 15893</name>
    <dbReference type="NCBI Taxonomy" id="1121869"/>
    <lineage>
        <taxon>Bacteria</taxon>
        <taxon>Pseudomonadati</taxon>
        <taxon>Pseudomonadota</taxon>
        <taxon>Gammaproteobacteria</taxon>
        <taxon>Vibrionales</taxon>
        <taxon>Vibrionaceae</taxon>
        <taxon>Enterovibrio</taxon>
    </lineage>
</organism>
<dbReference type="InterPro" id="IPR041492">
    <property type="entry name" value="HAD_2"/>
</dbReference>
<dbReference type="STRING" id="1121869.SAMN03084138_01333"/>
<dbReference type="NCBIfam" id="TIGR01549">
    <property type="entry name" value="HAD-SF-IA-v1"/>
    <property type="match status" value="1"/>
</dbReference>
<dbReference type="Gene3D" id="3.40.50.1000">
    <property type="entry name" value="HAD superfamily/HAD-like"/>
    <property type="match status" value="1"/>
</dbReference>
<dbReference type="Proteomes" id="UP000182692">
    <property type="component" value="Unassembled WGS sequence"/>
</dbReference>
<dbReference type="InterPro" id="IPR006439">
    <property type="entry name" value="HAD-SF_hydro_IA"/>
</dbReference>
<dbReference type="SFLD" id="SFLDS00003">
    <property type="entry name" value="Haloacid_Dehalogenase"/>
    <property type="match status" value="1"/>
</dbReference>
<evidence type="ECO:0000256" key="4">
    <source>
        <dbReference type="ARBA" id="ARBA00023277"/>
    </source>
</evidence>
<dbReference type="InterPro" id="IPR023214">
    <property type="entry name" value="HAD_sf"/>
</dbReference>
<protein>
    <submittedName>
        <fullName evidence="5">Phosphoglycolate phosphatase</fullName>
    </submittedName>
</protein>
<dbReference type="PANTHER" id="PTHR43434">
    <property type="entry name" value="PHOSPHOGLYCOLATE PHOSPHATASE"/>
    <property type="match status" value="1"/>
</dbReference>
<keyword evidence="1" id="KW-0479">Metal-binding</keyword>
<dbReference type="InterPro" id="IPR050155">
    <property type="entry name" value="HAD-like_hydrolase_sf"/>
</dbReference>
<dbReference type="GO" id="GO:0008967">
    <property type="term" value="F:phosphoglycolate phosphatase activity"/>
    <property type="evidence" value="ECO:0007669"/>
    <property type="project" value="TreeGrafter"/>
</dbReference>
<dbReference type="Pfam" id="PF13419">
    <property type="entry name" value="HAD_2"/>
    <property type="match status" value="1"/>
</dbReference>
<dbReference type="InterPro" id="IPR036412">
    <property type="entry name" value="HAD-like_sf"/>
</dbReference>